<evidence type="ECO:0000313" key="2">
    <source>
        <dbReference type="Proteomes" id="UP000275846"/>
    </source>
</evidence>
<organism evidence="3">
    <name type="scientific">Schistocephalus solidus</name>
    <name type="common">Tapeworm</name>
    <dbReference type="NCBI Taxonomy" id="70667"/>
    <lineage>
        <taxon>Eukaryota</taxon>
        <taxon>Metazoa</taxon>
        <taxon>Spiralia</taxon>
        <taxon>Lophotrochozoa</taxon>
        <taxon>Platyhelminthes</taxon>
        <taxon>Cestoda</taxon>
        <taxon>Eucestoda</taxon>
        <taxon>Diphyllobothriidea</taxon>
        <taxon>Diphyllobothriidae</taxon>
        <taxon>Schistocephalus</taxon>
    </lineage>
</organism>
<keyword evidence="2" id="KW-1185">Reference proteome</keyword>
<gene>
    <name evidence="1" type="ORF">SSLN_LOCUS19244</name>
</gene>
<proteinExistence type="predicted"/>
<reference evidence="3" key="1">
    <citation type="submission" date="2016-06" db="UniProtKB">
        <authorList>
            <consortium name="WormBaseParasite"/>
        </authorList>
    </citation>
    <scope>IDENTIFICATION</scope>
</reference>
<protein>
    <submittedName>
        <fullName evidence="3">Fe-S_biosyn domain-containing protein</fullName>
    </submittedName>
</protein>
<evidence type="ECO:0000313" key="3">
    <source>
        <dbReference type="WBParaSite" id="SSLN_0001997001-mRNA-1"/>
    </source>
</evidence>
<reference evidence="1 2" key="2">
    <citation type="submission" date="2018-11" db="EMBL/GenBank/DDBJ databases">
        <authorList>
            <consortium name="Pathogen Informatics"/>
        </authorList>
    </citation>
    <scope>NUCLEOTIDE SEQUENCE [LARGE SCALE GENOMIC DNA]</scope>
    <source>
        <strain evidence="1 2">NST_G2</strain>
    </source>
</reference>
<name>A0A183TRZ6_SCHSO</name>
<dbReference type="AlphaFoldDB" id="A0A183TRZ6"/>
<dbReference type="Proteomes" id="UP000275846">
    <property type="component" value="Unassembled WGS sequence"/>
</dbReference>
<dbReference type="EMBL" id="UYSU01046777">
    <property type="protein sequence ID" value="VDM05630.1"/>
    <property type="molecule type" value="Genomic_DNA"/>
</dbReference>
<sequence>MIRQVRKNSESIIIQQAIQKPKVIFHYINGRLKSKDPVIILIDGNCVEVVENCEKAEHLGRFFASVFTREHEIQLDYVNSAAIEAGPVLEQILFPEPPVDRELRNLKEAKSSGLDD</sequence>
<accession>A0A183TRZ6</accession>
<dbReference type="OrthoDB" id="6264139at2759"/>
<dbReference type="WBParaSite" id="SSLN_0001997001-mRNA-1">
    <property type="protein sequence ID" value="SSLN_0001997001-mRNA-1"/>
    <property type="gene ID" value="SSLN_0001997001"/>
</dbReference>
<evidence type="ECO:0000313" key="1">
    <source>
        <dbReference type="EMBL" id="VDM05630.1"/>
    </source>
</evidence>